<reference evidence="2 3" key="1">
    <citation type="submission" date="2019-05" db="EMBL/GenBank/DDBJ databases">
        <title>Emergence of the Ug99 lineage of the wheat stem rust pathogen through somatic hybridization.</title>
        <authorList>
            <person name="Li F."/>
            <person name="Upadhyaya N.M."/>
            <person name="Sperschneider J."/>
            <person name="Matny O."/>
            <person name="Nguyen-Phuc H."/>
            <person name="Mago R."/>
            <person name="Raley C."/>
            <person name="Miller M.E."/>
            <person name="Silverstein K.A.T."/>
            <person name="Henningsen E."/>
            <person name="Hirsch C.D."/>
            <person name="Visser B."/>
            <person name="Pretorius Z.A."/>
            <person name="Steffenson B.J."/>
            <person name="Schwessinger B."/>
            <person name="Dodds P.N."/>
            <person name="Figueroa M."/>
        </authorList>
    </citation>
    <scope>NUCLEOTIDE SEQUENCE [LARGE SCALE GENOMIC DNA]</scope>
    <source>
        <strain evidence="2">21-0</strain>
    </source>
</reference>
<accession>A0A5B0M7B7</accession>
<gene>
    <name evidence="2" type="ORF">PGT21_000240</name>
</gene>
<sequence>MCIPGDKTGQEDPRNGSPTSQASGSSGQCSREDSISIVETHPDEFRSIWPGWGCVRTPALSADEEDVNVADEEETGSRSSALINKMKSLIKETPKKALKKKTAKQVQHRCVWFDSQGLKSSSAGQKTPKDKMPAKRSDKMHIDPPALAKLKANLLQIPAASTAISSRSLLPILLLRPEWKQSTNIRLDSPAGPRNYPW</sequence>
<feature type="region of interest" description="Disordered" evidence="1">
    <location>
        <begin position="1"/>
        <end position="33"/>
    </location>
</feature>
<feature type="region of interest" description="Disordered" evidence="1">
    <location>
        <begin position="117"/>
        <end position="139"/>
    </location>
</feature>
<dbReference type="EMBL" id="VSWC01000166">
    <property type="protein sequence ID" value="KAA1072615.1"/>
    <property type="molecule type" value="Genomic_DNA"/>
</dbReference>
<protein>
    <submittedName>
        <fullName evidence="2">Uncharacterized protein</fullName>
    </submittedName>
</protein>
<evidence type="ECO:0000256" key="1">
    <source>
        <dbReference type="SAM" id="MobiDB-lite"/>
    </source>
</evidence>
<organism evidence="2 3">
    <name type="scientific">Puccinia graminis f. sp. tritici</name>
    <dbReference type="NCBI Taxonomy" id="56615"/>
    <lineage>
        <taxon>Eukaryota</taxon>
        <taxon>Fungi</taxon>
        <taxon>Dikarya</taxon>
        <taxon>Basidiomycota</taxon>
        <taxon>Pucciniomycotina</taxon>
        <taxon>Pucciniomycetes</taxon>
        <taxon>Pucciniales</taxon>
        <taxon>Pucciniaceae</taxon>
        <taxon>Puccinia</taxon>
    </lineage>
</organism>
<feature type="compositionally biased region" description="Basic and acidic residues" evidence="1">
    <location>
        <begin position="127"/>
        <end position="139"/>
    </location>
</feature>
<comment type="caution">
    <text evidence="2">The sequence shown here is derived from an EMBL/GenBank/DDBJ whole genome shotgun (WGS) entry which is preliminary data.</text>
</comment>
<keyword evidence="3" id="KW-1185">Reference proteome</keyword>
<feature type="compositionally biased region" description="Polar residues" evidence="1">
    <location>
        <begin position="16"/>
        <end position="29"/>
    </location>
</feature>
<proteinExistence type="predicted"/>
<dbReference type="AlphaFoldDB" id="A0A5B0M7B7"/>
<name>A0A5B0M7B7_PUCGR</name>
<evidence type="ECO:0000313" key="3">
    <source>
        <dbReference type="Proteomes" id="UP000324748"/>
    </source>
</evidence>
<dbReference type="Proteomes" id="UP000324748">
    <property type="component" value="Unassembled WGS sequence"/>
</dbReference>
<evidence type="ECO:0000313" key="2">
    <source>
        <dbReference type="EMBL" id="KAA1072615.1"/>
    </source>
</evidence>